<dbReference type="InterPro" id="IPR011330">
    <property type="entry name" value="Glyco_hydro/deAcase_b/a-brl"/>
</dbReference>
<proteinExistence type="predicted"/>
<keyword evidence="6" id="KW-1185">Reference proteome</keyword>
<dbReference type="Gene3D" id="3.20.20.370">
    <property type="entry name" value="Glycoside hydrolase/deacetylase"/>
    <property type="match status" value="1"/>
</dbReference>
<protein>
    <submittedName>
        <fullName evidence="5">Polysaccharide deacetylase family protein</fullName>
    </submittedName>
</protein>
<dbReference type="Gene3D" id="3.30.565.40">
    <property type="entry name" value="Fervidobacterium nodosum Rt17-B1 like"/>
    <property type="match status" value="1"/>
</dbReference>
<dbReference type="EMBL" id="JACSNV010000009">
    <property type="protein sequence ID" value="MBM6878058.1"/>
    <property type="molecule type" value="Genomic_DNA"/>
</dbReference>
<dbReference type="PANTHER" id="PTHR10587:SF133">
    <property type="entry name" value="CHITIN DEACETYLASE 1-RELATED"/>
    <property type="match status" value="1"/>
</dbReference>
<dbReference type="InterPro" id="IPR050248">
    <property type="entry name" value="Polysacc_deacetylase_ArnD"/>
</dbReference>
<dbReference type="PROSITE" id="PS51677">
    <property type="entry name" value="NODB"/>
    <property type="match status" value="1"/>
</dbReference>
<feature type="domain" description="NodB homology" evidence="4">
    <location>
        <begin position="273"/>
        <end position="448"/>
    </location>
</feature>
<dbReference type="RefSeq" id="WP_205133726.1">
    <property type="nucleotide sequence ID" value="NZ_JACSNT010000008.1"/>
</dbReference>
<evidence type="ECO:0000256" key="1">
    <source>
        <dbReference type="ARBA" id="ARBA00022723"/>
    </source>
</evidence>
<evidence type="ECO:0000259" key="4">
    <source>
        <dbReference type="PROSITE" id="PS51677"/>
    </source>
</evidence>
<dbReference type="SUPFAM" id="SSF88713">
    <property type="entry name" value="Glycoside hydrolase/deacetylase"/>
    <property type="match status" value="1"/>
</dbReference>
<evidence type="ECO:0000256" key="2">
    <source>
        <dbReference type="ARBA" id="ARBA00022801"/>
    </source>
</evidence>
<sequence length="474" mass="52667">MKKTSFLWLCRLLVLTMLLGLGMTSAASAQDSFASSAQQYFAQQKSSQTAGEAQQIISDQNPLPYAVEYPVIGTESVDAKIKEAAMQLVTDYQTRYADAQAAAAEVSRPKQAAYLTISYTSFLTEDQLYNVVFTENYGETDSAASFTKYHVYVFDLKTGNPFTWEDLFRPSYKEKAEEYVTSYFMADEDTACRLFGGTQALSAGRGWYDSFTVSDSDIVFYFDKYSILPASCGAPMVIVPRDVFSGSYLTDPEEVEPEQPAADSGRVIDPNQPMVALTFDDGPSTGATNRILDTLEKYGVVATFFDVGYRVERYPQVTQREQALGCEIGSHSYDHKDFSTLTASQIQADHAKTNAIFQKVIGQTPTLFRPPYGSFNATVRQNSPYSIVIWSVDTLDWKSRNADSILASIKKEGNLDGKVILMHGIYDSTADAVETLVPSLLEQGYQLVTVSEMIQYHIGETPVQGKAYQYSDFR</sequence>
<feature type="signal peptide" evidence="3">
    <location>
        <begin position="1"/>
        <end position="29"/>
    </location>
</feature>
<dbReference type="PANTHER" id="PTHR10587">
    <property type="entry name" value="GLYCOSYL TRANSFERASE-RELATED"/>
    <property type="match status" value="1"/>
</dbReference>
<reference evidence="5 6" key="1">
    <citation type="journal article" date="2021" name="Sci. Rep.">
        <title>The distribution of antibiotic resistance genes in chicken gut microbiota commensals.</title>
        <authorList>
            <person name="Juricova H."/>
            <person name="Matiasovicova J."/>
            <person name="Kubasova T."/>
            <person name="Cejkova D."/>
            <person name="Rychlik I."/>
        </authorList>
    </citation>
    <scope>NUCLEOTIDE SEQUENCE [LARGE SCALE GENOMIC DNA]</scope>
    <source>
        <strain evidence="5 6">An431b</strain>
    </source>
</reference>
<organism evidence="5 6">
    <name type="scientific">Anaerotignum lactatifermentans</name>
    <dbReference type="NCBI Taxonomy" id="160404"/>
    <lineage>
        <taxon>Bacteria</taxon>
        <taxon>Bacillati</taxon>
        <taxon>Bacillota</taxon>
        <taxon>Clostridia</taxon>
        <taxon>Lachnospirales</taxon>
        <taxon>Anaerotignaceae</taxon>
        <taxon>Anaerotignum</taxon>
    </lineage>
</organism>
<keyword evidence="3" id="KW-0732">Signal</keyword>
<evidence type="ECO:0000313" key="6">
    <source>
        <dbReference type="Proteomes" id="UP000729290"/>
    </source>
</evidence>
<dbReference type="Pfam" id="PF01522">
    <property type="entry name" value="Polysacc_deac_1"/>
    <property type="match status" value="1"/>
</dbReference>
<dbReference type="Gene3D" id="3.90.640.20">
    <property type="entry name" value="Heat-shock cognate protein, ATPase"/>
    <property type="match status" value="1"/>
</dbReference>
<dbReference type="Pfam" id="PF11738">
    <property type="entry name" value="DUF3298"/>
    <property type="match status" value="1"/>
</dbReference>
<gene>
    <name evidence="5" type="ORF">H9X83_07775</name>
</gene>
<keyword evidence="1" id="KW-0479">Metal-binding</keyword>
<dbReference type="InterPro" id="IPR021729">
    <property type="entry name" value="DUF3298"/>
</dbReference>
<dbReference type="CDD" id="cd10954">
    <property type="entry name" value="CE4_CtAXE_like"/>
    <property type="match status" value="1"/>
</dbReference>
<accession>A0ABS2GB98</accession>
<dbReference type="Proteomes" id="UP000729290">
    <property type="component" value="Unassembled WGS sequence"/>
</dbReference>
<feature type="chain" id="PRO_5045480851" evidence="3">
    <location>
        <begin position="30"/>
        <end position="474"/>
    </location>
</feature>
<dbReference type="InterPro" id="IPR002509">
    <property type="entry name" value="NODB_dom"/>
</dbReference>
<keyword evidence="2" id="KW-0378">Hydrolase</keyword>
<dbReference type="InterPro" id="IPR037126">
    <property type="entry name" value="PdaC/RsiV-like_sf"/>
</dbReference>
<evidence type="ECO:0000256" key="3">
    <source>
        <dbReference type="SAM" id="SignalP"/>
    </source>
</evidence>
<comment type="caution">
    <text evidence="5">The sequence shown here is derived from an EMBL/GenBank/DDBJ whole genome shotgun (WGS) entry which is preliminary data.</text>
</comment>
<evidence type="ECO:0000313" key="5">
    <source>
        <dbReference type="EMBL" id="MBM6878058.1"/>
    </source>
</evidence>
<name>A0ABS2GB98_9FIRM</name>